<dbReference type="InParanoid" id="E0W451"/>
<evidence type="ECO:0000256" key="2">
    <source>
        <dbReference type="ARBA" id="ARBA00009936"/>
    </source>
</evidence>
<dbReference type="VEuPathDB" id="VectorBase:PHUM615400"/>
<dbReference type="Proteomes" id="UP000009046">
    <property type="component" value="Unassembled WGS sequence"/>
</dbReference>
<dbReference type="InterPro" id="IPR048685">
    <property type="entry name" value="COG3_C"/>
</dbReference>
<dbReference type="HOGENOM" id="CLU_011639_1_1_1"/>
<evidence type="ECO:0000256" key="1">
    <source>
        <dbReference type="ARBA" id="ARBA00004395"/>
    </source>
</evidence>
<dbReference type="Pfam" id="PF04136">
    <property type="entry name" value="COG3_N"/>
    <property type="match status" value="1"/>
</dbReference>
<dbReference type="GO" id="GO:0006886">
    <property type="term" value="P:intracellular protein transport"/>
    <property type="evidence" value="ECO:0007669"/>
    <property type="project" value="InterPro"/>
</dbReference>
<evidence type="ECO:0000256" key="3">
    <source>
        <dbReference type="ARBA" id="ARBA00020976"/>
    </source>
</evidence>
<keyword evidence="4" id="KW-0813">Transport</keyword>
<evidence type="ECO:0000313" key="14">
    <source>
        <dbReference type="Proteomes" id="UP000009046"/>
    </source>
</evidence>
<dbReference type="EMBL" id="AAZO01007525">
    <property type="status" value="NOT_ANNOTATED_CDS"/>
    <property type="molecule type" value="Genomic_DNA"/>
</dbReference>
<dbReference type="PANTHER" id="PTHR13302:SF8">
    <property type="entry name" value="CONSERVED OLIGOMERIC GOLGI COMPLEX SUBUNIT 3"/>
    <property type="match status" value="1"/>
</dbReference>
<dbReference type="RefSeq" id="XP_002433145.1">
    <property type="nucleotide sequence ID" value="XM_002433100.1"/>
</dbReference>
<dbReference type="GO" id="GO:0006891">
    <property type="term" value="P:intra-Golgi vesicle-mediated transport"/>
    <property type="evidence" value="ECO:0007669"/>
    <property type="project" value="TreeGrafter"/>
</dbReference>
<dbReference type="GO" id="GO:0017119">
    <property type="term" value="C:Golgi transport complex"/>
    <property type="evidence" value="ECO:0007669"/>
    <property type="project" value="TreeGrafter"/>
</dbReference>
<evidence type="ECO:0000256" key="5">
    <source>
        <dbReference type="ARBA" id="ARBA00022927"/>
    </source>
</evidence>
<proteinExistence type="inferred from homology"/>
<keyword evidence="7" id="KW-0472">Membrane</keyword>
<comment type="similarity">
    <text evidence="2">Belongs to the COG3 family.</text>
</comment>
<evidence type="ECO:0000313" key="13">
    <source>
        <dbReference type="EnsemblMetazoa" id="PHUM615400-PA"/>
    </source>
</evidence>
<name>E0W451_PEDHC</name>
<dbReference type="FunCoup" id="E0W451">
    <property type="interactions" value="1333"/>
</dbReference>
<dbReference type="GeneID" id="8239806"/>
<dbReference type="GO" id="GO:0005801">
    <property type="term" value="C:cis-Golgi network"/>
    <property type="evidence" value="ECO:0007669"/>
    <property type="project" value="InterPro"/>
</dbReference>
<feature type="domain" description="Conserved oligomeric Golgi complex subunit 3 C-terminal" evidence="11">
    <location>
        <begin position="268"/>
        <end position="622"/>
    </location>
</feature>
<dbReference type="InterPro" id="IPR048320">
    <property type="entry name" value="COG3_N"/>
</dbReference>
<dbReference type="eggNOG" id="KOG2604">
    <property type="taxonomic scope" value="Eukaryota"/>
</dbReference>
<reference evidence="12" key="2">
    <citation type="submission" date="2007-04" db="EMBL/GenBank/DDBJ databases">
        <title>The genome of the human body louse.</title>
        <authorList>
            <consortium name="The Human Body Louse Genome Consortium"/>
            <person name="Kirkness E."/>
            <person name="Walenz B."/>
            <person name="Hass B."/>
            <person name="Bruggner R."/>
            <person name="Strausberg R."/>
        </authorList>
    </citation>
    <scope>NUCLEOTIDE SEQUENCE</scope>
    <source>
        <strain evidence="12">USDA</strain>
    </source>
</reference>
<feature type="domain" description="Conserved oligomeric Golgi complex subunit 3 N-terminal" evidence="10">
    <location>
        <begin position="100"/>
        <end position="242"/>
    </location>
</feature>
<dbReference type="STRING" id="121224.E0W451"/>
<dbReference type="OMA" id="DEFELWG"/>
<keyword evidence="14" id="KW-1185">Reference proteome</keyword>
<dbReference type="OrthoDB" id="296793at2759"/>
<dbReference type="EMBL" id="DS235886">
    <property type="protein sequence ID" value="EEB20407.1"/>
    <property type="molecule type" value="Genomic_DNA"/>
</dbReference>
<evidence type="ECO:0000313" key="12">
    <source>
        <dbReference type="EMBL" id="EEB20407.1"/>
    </source>
</evidence>
<evidence type="ECO:0000256" key="4">
    <source>
        <dbReference type="ARBA" id="ARBA00022448"/>
    </source>
</evidence>
<evidence type="ECO:0000256" key="8">
    <source>
        <dbReference type="ARBA" id="ARBA00031339"/>
    </source>
</evidence>
<evidence type="ECO:0000259" key="10">
    <source>
        <dbReference type="Pfam" id="PF04136"/>
    </source>
</evidence>
<evidence type="ECO:0000259" key="11">
    <source>
        <dbReference type="Pfam" id="PF20671"/>
    </source>
</evidence>
<keyword evidence="5" id="KW-0653">Protein transport</keyword>
<dbReference type="Pfam" id="PF20671">
    <property type="entry name" value="COG3_C"/>
    <property type="match status" value="1"/>
</dbReference>
<protein>
    <recommendedName>
        <fullName evidence="3">Conserved oligomeric Golgi complex subunit 3</fullName>
    </recommendedName>
    <alternativeName>
        <fullName evidence="8">Component of oligomeric Golgi complex 3</fullName>
    </alternativeName>
</protein>
<keyword evidence="6" id="KW-0333">Golgi apparatus</keyword>
<dbReference type="InterPro" id="IPR007265">
    <property type="entry name" value="COG_su3"/>
</dbReference>
<dbReference type="KEGG" id="phu:Phum_PHUM615400"/>
<dbReference type="PANTHER" id="PTHR13302">
    <property type="entry name" value="CONSERVED OLIGOMERIC GOLGI COMPLEX COMPONENT 3"/>
    <property type="match status" value="1"/>
</dbReference>
<evidence type="ECO:0000256" key="7">
    <source>
        <dbReference type="ARBA" id="ARBA00023136"/>
    </source>
</evidence>
<feature type="compositionally biased region" description="Polar residues" evidence="9">
    <location>
        <begin position="491"/>
        <end position="503"/>
    </location>
</feature>
<evidence type="ECO:0000256" key="9">
    <source>
        <dbReference type="SAM" id="MobiDB-lite"/>
    </source>
</evidence>
<dbReference type="EnsemblMetazoa" id="PHUM615400-RA">
    <property type="protein sequence ID" value="PHUM615400-PA"/>
    <property type="gene ID" value="PHUM615400"/>
</dbReference>
<gene>
    <name evidence="13" type="primary">8239806</name>
    <name evidence="12" type="ORF">Phum_PHUM615400</name>
</gene>
<organism>
    <name type="scientific">Pediculus humanus subsp. corporis</name>
    <name type="common">Body louse</name>
    <dbReference type="NCBI Taxonomy" id="121224"/>
    <lineage>
        <taxon>Eukaryota</taxon>
        <taxon>Metazoa</taxon>
        <taxon>Ecdysozoa</taxon>
        <taxon>Arthropoda</taxon>
        <taxon>Hexapoda</taxon>
        <taxon>Insecta</taxon>
        <taxon>Pterygota</taxon>
        <taxon>Neoptera</taxon>
        <taxon>Paraneoptera</taxon>
        <taxon>Psocodea</taxon>
        <taxon>Troctomorpha</taxon>
        <taxon>Phthiraptera</taxon>
        <taxon>Anoplura</taxon>
        <taxon>Pediculidae</taxon>
        <taxon>Pediculus</taxon>
    </lineage>
</organism>
<dbReference type="CTD" id="8239806"/>
<dbReference type="AlphaFoldDB" id="E0W451"/>
<evidence type="ECO:0000256" key="6">
    <source>
        <dbReference type="ARBA" id="ARBA00023034"/>
    </source>
</evidence>
<dbReference type="GO" id="GO:0000139">
    <property type="term" value="C:Golgi membrane"/>
    <property type="evidence" value="ECO:0007669"/>
    <property type="project" value="UniProtKB-SubCell"/>
</dbReference>
<sequence length="834" mass="95942">MAGMTLSSKEIEKIKHKLIEWDNLKNPKAPLNEKQLLAIDKIADAVKYQPFSTQIPKDESKVETNYDSENDNIESVQQFLKNYSEIEDKILEEGKTVYLEYFKQLCSWRDETDEVLVLVEKGLQNLNILLDQYNLVSNNTNSLHNACQQILQEQMKLSKTYEEIKHKLEYFTCLDTLQQKLSNPALSVTSDTFYGVLDKLDACIEYINNNIKFKESPSYGAKFKYCLTKAVNMMKQYISQTLILAKNQVLPAVTIQQNEISKTDATNFALFYGRFQAYAFKIKKLIYNIEQRLDKFQDYNILLSDCHEIYFTQRKELMSDGVKSAIIELSNRHKGDHCTLVRSGCAFLVHICTDEYQMFFQFFNKPTPLLMAYLEGLCLNLYDILRPIIIHVNHLETLAELCSIFRLEMLEEHVQNNPLPLEAFGKVIWQLMQDVQERLVFRAHLYLQSDILNYKPSPGDLAYPEKLEMMESIALSLQEQAVASMKRSESRTSLASGSSATNQEMEKTNNETLHSAEPFRARTGNSPADLHGMWYPPVRRTLVTLSRLYRCVERPIFQGLSQEALSMCIQSIASAANTISTQKSVLDGKLFEMKHLLILREQVAPFQVDFTVKEMTLDFTKVKSAAYSLLQKRNRLFSLGSNNALLEFLLEGTPTVKENTVDSRKEVDKQLKFSCESFIENSTNMLISGLISFLEKVHSFMEMAKEKNKQQQTGHVFTLRKQSFASPEQIGSIIQDTQRQIKTKLSHVQRLMQLYLANKETEAILYRPIKNNIVNKFQSLQNIIDENGYTEEDKIIMALPTHDQLLILLSTYSLNASNQSSITETETPTEKESQ</sequence>
<reference evidence="13" key="3">
    <citation type="submission" date="2021-02" db="UniProtKB">
        <authorList>
            <consortium name="EnsemblMetazoa"/>
        </authorList>
    </citation>
    <scope>IDENTIFICATION</scope>
    <source>
        <strain evidence="13">USDA</strain>
    </source>
</reference>
<accession>E0W451</accession>
<dbReference type="GO" id="GO:0007030">
    <property type="term" value="P:Golgi organization"/>
    <property type="evidence" value="ECO:0007669"/>
    <property type="project" value="TreeGrafter"/>
</dbReference>
<comment type="subcellular location">
    <subcellularLocation>
        <location evidence="1">Golgi apparatus membrane</location>
        <topology evidence="1">Peripheral membrane protein</topology>
    </subcellularLocation>
</comment>
<feature type="region of interest" description="Disordered" evidence="9">
    <location>
        <begin position="488"/>
        <end position="524"/>
    </location>
</feature>
<reference evidence="12" key="1">
    <citation type="submission" date="2007-04" db="EMBL/GenBank/DDBJ databases">
        <title>Annotation of Pediculus humanus corporis strain USDA.</title>
        <authorList>
            <person name="Kirkness E."/>
            <person name="Hannick L."/>
            <person name="Hass B."/>
            <person name="Bruggner R."/>
            <person name="Lawson D."/>
            <person name="Bidwell S."/>
            <person name="Joardar V."/>
            <person name="Caler E."/>
            <person name="Walenz B."/>
            <person name="Inman J."/>
            <person name="Schobel S."/>
            <person name="Galinsky K."/>
            <person name="Amedeo P."/>
            <person name="Strausberg R."/>
        </authorList>
    </citation>
    <scope>NUCLEOTIDE SEQUENCE</scope>
    <source>
        <strain evidence="12">USDA</strain>
    </source>
</reference>